<dbReference type="PANTHER" id="PTHR21530:SF7">
    <property type="entry name" value="TRAB DOMAIN-CONTAINING PROTEIN"/>
    <property type="match status" value="1"/>
</dbReference>
<sequence>MKREILTIIGTAHVSQESVEEVKDAIYEQQPEVVAIELDKGRYERLLQEAAGMEEADEEISVTGIIKENKVGLFVASGILTYIQSKIGEDLDIKPGSEMIAAMEAANDVGAKIALIDRDINITLQRALNQMSSWEKLKFLFSSVWSLFSSGDEIESIEDLKEADTLDEIMEYFKEMSPKAYQVLVKERDAYLANSLLNIEEDHVIAVVGAGHQKGMNHYLDHPEDIPPMDDLLNIEKKGFPWLKIILAAIPISFVVIFFLAFLNGVNIEGNLIEFLLIGGGTAFIGSILAGSKIQSALVGFIVAPLTIIHPLLAAGWFSGLTEAKYRKVRRSDISNLSKVHSLRDLWNNNIFRILLVVIGTNLGVSVATLLILPSRVFIPLFFKLFGG</sequence>
<feature type="transmembrane region" description="Helical" evidence="1">
    <location>
        <begin position="245"/>
        <end position="266"/>
    </location>
</feature>
<dbReference type="InterPro" id="IPR005230">
    <property type="entry name" value="TraB_bac"/>
</dbReference>
<name>A0A166FHW0_9EURY</name>
<keyword evidence="1" id="KW-1133">Transmembrane helix</keyword>
<accession>A0A166FHW0</accession>
<evidence type="ECO:0000256" key="1">
    <source>
        <dbReference type="SAM" id="Phobius"/>
    </source>
</evidence>
<comment type="caution">
    <text evidence="2">The sequence shown here is derived from an EMBL/GenBank/DDBJ whole genome shotgun (WGS) entry which is preliminary data.</text>
</comment>
<feature type="transmembrane region" description="Helical" evidence="1">
    <location>
        <begin position="297"/>
        <end position="318"/>
    </location>
</feature>
<dbReference type="Pfam" id="PF01963">
    <property type="entry name" value="TraB_PrgY_gumN"/>
    <property type="match status" value="1"/>
</dbReference>
<keyword evidence="3" id="KW-1185">Reference proteome</keyword>
<dbReference type="PANTHER" id="PTHR21530">
    <property type="entry name" value="PHEROMONE SHUTDOWN PROTEIN"/>
    <property type="match status" value="1"/>
</dbReference>
<dbReference type="InterPro" id="IPR046345">
    <property type="entry name" value="TraB_PrgY-like"/>
</dbReference>
<dbReference type="CDD" id="cd14726">
    <property type="entry name" value="TraB_PrgY-like"/>
    <property type="match status" value="1"/>
</dbReference>
<dbReference type="InterPro" id="IPR002816">
    <property type="entry name" value="TraB/PrgY/GumN_fam"/>
</dbReference>
<dbReference type="Proteomes" id="UP000077275">
    <property type="component" value="Unassembled WGS sequence"/>
</dbReference>
<proteinExistence type="predicted"/>
<dbReference type="OrthoDB" id="185689at2157"/>
<dbReference type="RefSeq" id="WP_067257543.1">
    <property type="nucleotide sequence ID" value="NZ_LWMW01000022.1"/>
</dbReference>
<dbReference type="EMBL" id="LWMW01000022">
    <property type="protein sequence ID" value="KZX17690.1"/>
    <property type="molecule type" value="Genomic_DNA"/>
</dbReference>
<feature type="transmembrane region" description="Helical" evidence="1">
    <location>
        <begin position="272"/>
        <end position="290"/>
    </location>
</feature>
<evidence type="ECO:0000313" key="2">
    <source>
        <dbReference type="EMBL" id="KZX17690.1"/>
    </source>
</evidence>
<reference evidence="2 3" key="1">
    <citation type="submission" date="2016-04" db="EMBL/GenBank/DDBJ databases">
        <title>Genome sequence of Methanobrevibacter cuticularis DSM 11139.</title>
        <authorList>
            <person name="Poehlein A."/>
            <person name="Seedorf H."/>
            <person name="Daniel R."/>
        </authorList>
    </citation>
    <scope>NUCLEOTIDE SEQUENCE [LARGE SCALE GENOMIC DNA]</scope>
    <source>
        <strain evidence="2 3">DSM 11139</strain>
    </source>
</reference>
<keyword evidence="1" id="KW-0472">Membrane</keyword>
<organism evidence="2 3">
    <name type="scientific">Methanobrevibacter cuticularis</name>
    <dbReference type="NCBI Taxonomy" id="47311"/>
    <lineage>
        <taxon>Archaea</taxon>
        <taxon>Methanobacteriati</taxon>
        <taxon>Methanobacteriota</taxon>
        <taxon>Methanomada group</taxon>
        <taxon>Methanobacteria</taxon>
        <taxon>Methanobacteriales</taxon>
        <taxon>Methanobacteriaceae</taxon>
        <taxon>Methanobrevibacter</taxon>
    </lineage>
</organism>
<dbReference type="NCBIfam" id="TIGR00261">
    <property type="entry name" value="traB"/>
    <property type="match status" value="1"/>
</dbReference>
<feature type="transmembrane region" description="Helical" evidence="1">
    <location>
        <begin position="351"/>
        <end position="373"/>
    </location>
</feature>
<protein>
    <submittedName>
        <fullName evidence="2">TraB family protein</fullName>
    </submittedName>
</protein>
<dbReference type="STRING" id="47311.MBCUT_01680"/>
<gene>
    <name evidence="2" type="ORF">MBCUT_01680</name>
</gene>
<dbReference type="AlphaFoldDB" id="A0A166FHW0"/>
<evidence type="ECO:0000313" key="3">
    <source>
        <dbReference type="Proteomes" id="UP000077275"/>
    </source>
</evidence>
<keyword evidence="1" id="KW-0812">Transmembrane</keyword>
<dbReference type="PATRIC" id="fig|47311.3.peg.176"/>